<reference evidence="3 4" key="1">
    <citation type="journal article" date="2011" name="J. Bacteriol.">
        <title>Genome sequence of the 1,4-dioxane-degrading Pseudonocardia dioxanivorans strain CB1190.</title>
        <authorList>
            <person name="Sales C.M."/>
            <person name="Mahendra S."/>
            <person name="Grostern A."/>
            <person name="Parales R.E."/>
            <person name="Goodwin L.A."/>
            <person name="Woyke T."/>
            <person name="Nolan M."/>
            <person name="Lapidus A."/>
            <person name="Chertkov O."/>
            <person name="Ovchinnikova G."/>
            <person name="Sczyrba A."/>
            <person name="Alvarez-Cohen L."/>
        </authorList>
    </citation>
    <scope>NUCLEOTIDE SEQUENCE [LARGE SCALE GENOMIC DNA]</scope>
    <source>
        <strain evidence="4">ATCC 55486 / DSM 44775 / JCM 13855 / CB1190</strain>
    </source>
</reference>
<dbReference type="HOGENOM" id="CLU_2702138_0_0_11"/>
<accession>F4CXF2</accession>
<name>F4CXF2_PSEUX</name>
<dbReference type="KEGG" id="pdx:Psed_4368"/>
<evidence type="ECO:0000256" key="1">
    <source>
        <dbReference type="SAM" id="MobiDB-lite"/>
    </source>
</evidence>
<keyword evidence="4" id="KW-1185">Reference proteome</keyword>
<dbReference type="RefSeq" id="WP_013676440.1">
    <property type="nucleotide sequence ID" value="NC_015312.1"/>
</dbReference>
<protein>
    <submittedName>
        <fullName evidence="3">Uncharacterized protein</fullName>
    </submittedName>
</protein>
<gene>
    <name evidence="3" type="ordered locus">Psed_4368</name>
</gene>
<dbReference type="Proteomes" id="UP000007809">
    <property type="component" value="Chromosome"/>
</dbReference>
<organism evidence="3 4">
    <name type="scientific">Pseudonocardia dioxanivorans (strain ATCC 55486 / DSM 44775 / JCM 13855 / CB1190)</name>
    <dbReference type="NCBI Taxonomy" id="675635"/>
    <lineage>
        <taxon>Bacteria</taxon>
        <taxon>Bacillati</taxon>
        <taxon>Actinomycetota</taxon>
        <taxon>Actinomycetes</taxon>
        <taxon>Pseudonocardiales</taxon>
        <taxon>Pseudonocardiaceae</taxon>
        <taxon>Pseudonocardia</taxon>
    </lineage>
</organism>
<keyword evidence="2" id="KW-1133">Transmembrane helix</keyword>
<keyword evidence="2" id="KW-0472">Membrane</keyword>
<dbReference type="STRING" id="675635.Psed_4368"/>
<evidence type="ECO:0000256" key="2">
    <source>
        <dbReference type="SAM" id="Phobius"/>
    </source>
</evidence>
<keyword evidence="2" id="KW-0812">Transmembrane</keyword>
<dbReference type="EMBL" id="CP002593">
    <property type="protein sequence ID" value="AEA26526.1"/>
    <property type="molecule type" value="Genomic_DNA"/>
</dbReference>
<feature type="transmembrane region" description="Helical" evidence="2">
    <location>
        <begin position="20"/>
        <end position="40"/>
    </location>
</feature>
<feature type="region of interest" description="Disordered" evidence="1">
    <location>
        <begin position="46"/>
        <end position="73"/>
    </location>
</feature>
<evidence type="ECO:0000313" key="4">
    <source>
        <dbReference type="Proteomes" id="UP000007809"/>
    </source>
</evidence>
<dbReference type="AlphaFoldDB" id="F4CXF2"/>
<proteinExistence type="predicted"/>
<evidence type="ECO:0000313" key="3">
    <source>
        <dbReference type="EMBL" id="AEA26526.1"/>
    </source>
</evidence>
<sequence>MTPPVLIAASADGSSAGITPWPLIIVVGTIVVLSLLIVWAQHTTPAAAEPEDEAMSGTTSPTDDAAGRDETST</sequence>